<dbReference type="GO" id="GO:0008270">
    <property type="term" value="F:zinc ion binding"/>
    <property type="evidence" value="ECO:0007669"/>
    <property type="project" value="UniProtKB-KW"/>
</dbReference>
<evidence type="ECO:0000259" key="6">
    <source>
        <dbReference type="Pfam" id="PF02892"/>
    </source>
</evidence>
<dbReference type="Pfam" id="PF08263">
    <property type="entry name" value="LRRNT_2"/>
    <property type="match status" value="1"/>
</dbReference>
<dbReference type="InterPro" id="IPR032675">
    <property type="entry name" value="LRR_dom_sf"/>
</dbReference>
<dbReference type="InParanoid" id="A0A2G5ESX3"/>
<keyword evidence="9" id="KW-1185">Reference proteome</keyword>
<evidence type="ECO:0000256" key="3">
    <source>
        <dbReference type="ARBA" id="ARBA00022737"/>
    </source>
</evidence>
<dbReference type="InterPro" id="IPR046959">
    <property type="entry name" value="PRK1-6/SRF4-like"/>
</dbReference>
<dbReference type="SMR" id="A0A2G5ESX3"/>
<reference evidence="8 9" key="1">
    <citation type="submission" date="2017-09" db="EMBL/GenBank/DDBJ databases">
        <title>WGS assembly of Aquilegia coerulea Goldsmith.</title>
        <authorList>
            <person name="Hodges S."/>
            <person name="Kramer E."/>
            <person name="Nordborg M."/>
            <person name="Tomkins J."/>
            <person name="Borevitz J."/>
            <person name="Derieg N."/>
            <person name="Yan J."/>
            <person name="Mihaltcheva S."/>
            <person name="Hayes R.D."/>
            <person name="Rokhsar D."/>
        </authorList>
    </citation>
    <scope>NUCLEOTIDE SEQUENCE [LARGE SCALE GENOMIC DNA]</scope>
    <source>
        <strain evidence="9">cv. Goldsmith</strain>
    </source>
</reference>
<dbReference type="Proteomes" id="UP000230069">
    <property type="component" value="Unassembled WGS sequence"/>
</dbReference>
<name>A0A2G5ESX3_AQUCA</name>
<accession>A0A2G5ESX3</accession>
<proteinExistence type="predicted"/>
<evidence type="ECO:0000256" key="4">
    <source>
        <dbReference type="ARBA" id="ARBA00022771"/>
    </source>
</evidence>
<evidence type="ECO:0008006" key="10">
    <source>
        <dbReference type="Google" id="ProtNLM"/>
    </source>
</evidence>
<evidence type="ECO:0000256" key="5">
    <source>
        <dbReference type="ARBA" id="ARBA00022833"/>
    </source>
</evidence>
<evidence type="ECO:0000259" key="7">
    <source>
        <dbReference type="Pfam" id="PF08263"/>
    </source>
</evidence>
<evidence type="ECO:0000313" key="8">
    <source>
        <dbReference type="EMBL" id="PIA58834.1"/>
    </source>
</evidence>
<sequence length="215" mass="23301">MAKRDIGWEYGFVESSDETGIVCGFCEKKMRGGGVTRFKGHLAGVGNDVTSCTKVLPDVRLRIQASATSISATSSSSEDSKLLISFKLALQNPNLLSTWQTNQDPCYFTGVICKTSRVSSIDLSSINLNLDFNLVSSYLLSLQQLERLSLKKTNLTGNLTSAAWKSTSCSEMLAEIDLAENNLSGSISDISSLSGCKSLRFLNLSRNLGFSSNQK</sequence>
<feature type="domain" description="Leucine-rich repeat-containing N-terminal plant-type" evidence="7">
    <location>
        <begin position="77"/>
        <end position="113"/>
    </location>
</feature>
<keyword evidence="3" id="KW-0677">Repeat</keyword>
<dbReference type="GO" id="GO:0003677">
    <property type="term" value="F:DNA binding"/>
    <property type="evidence" value="ECO:0007669"/>
    <property type="project" value="InterPro"/>
</dbReference>
<dbReference type="InterPro" id="IPR013210">
    <property type="entry name" value="LRR_N_plant-typ"/>
</dbReference>
<dbReference type="Pfam" id="PF02892">
    <property type="entry name" value="zf-BED"/>
    <property type="match status" value="1"/>
</dbReference>
<dbReference type="STRING" id="218851.A0A2G5ESX3"/>
<feature type="domain" description="BED-type" evidence="6">
    <location>
        <begin position="9"/>
        <end position="42"/>
    </location>
</feature>
<dbReference type="PANTHER" id="PTHR48007:SF76">
    <property type="entry name" value="OS03G0145102 PROTEIN"/>
    <property type="match status" value="1"/>
</dbReference>
<keyword evidence="4" id="KW-0863">Zinc-finger</keyword>
<keyword evidence="2" id="KW-0479">Metal-binding</keyword>
<dbReference type="InterPro" id="IPR003656">
    <property type="entry name" value="Znf_BED"/>
</dbReference>
<dbReference type="AlphaFoldDB" id="A0A2G5ESX3"/>
<protein>
    <recommendedName>
        <fullName evidence="10">BED-type domain-containing protein</fullName>
    </recommendedName>
</protein>
<dbReference type="SUPFAM" id="SSF52058">
    <property type="entry name" value="L domain-like"/>
    <property type="match status" value="1"/>
</dbReference>
<dbReference type="OrthoDB" id="851935at2759"/>
<gene>
    <name evidence="8" type="ORF">AQUCO_00500638v1</name>
</gene>
<dbReference type="PANTHER" id="PTHR48007">
    <property type="entry name" value="LEUCINE-RICH REPEAT RECEPTOR-LIKE PROTEIN KINASE PXC1"/>
    <property type="match status" value="1"/>
</dbReference>
<dbReference type="Gene3D" id="3.80.10.10">
    <property type="entry name" value="Ribonuclease Inhibitor"/>
    <property type="match status" value="1"/>
</dbReference>
<evidence type="ECO:0000256" key="2">
    <source>
        <dbReference type="ARBA" id="ARBA00022723"/>
    </source>
</evidence>
<dbReference type="EMBL" id="KZ305022">
    <property type="protein sequence ID" value="PIA58834.1"/>
    <property type="molecule type" value="Genomic_DNA"/>
</dbReference>
<keyword evidence="5" id="KW-0862">Zinc</keyword>
<keyword evidence="1" id="KW-0433">Leucine-rich repeat</keyword>
<evidence type="ECO:0000313" key="9">
    <source>
        <dbReference type="Proteomes" id="UP000230069"/>
    </source>
</evidence>
<organism evidence="8 9">
    <name type="scientific">Aquilegia coerulea</name>
    <name type="common">Rocky mountain columbine</name>
    <dbReference type="NCBI Taxonomy" id="218851"/>
    <lineage>
        <taxon>Eukaryota</taxon>
        <taxon>Viridiplantae</taxon>
        <taxon>Streptophyta</taxon>
        <taxon>Embryophyta</taxon>
        <taxon>Tracheophyta</taxon>
        <taxon>Spermatophyta</taxon>
        <taxon>Magnoliopsida</taxon>
        <taxon>Ranunculales</taxon>
        <taxon>Ranunculaceae</taxon>
        <taxon>Thalictroideae</taxon>
        <taxon>Aquilegia</taxon>
    </lineage>
</organism>
<evidence type="ECO:0000256" key="1">
    <source>
        <dbReference type="ARBA" id="ARBA00022614"/>
    </source>
</evidence>